<organism evidence="4 5">
    <name type="scientific">Rhodanobacter umsongensis</name>
    <dbReference type="NCBI Taxonomy" id="633153"/>
    <lineage>
        <taxon>Bacteria</taxon>
        <taxon>Pseudomonadati</taxon>
        <taxon>Pseudomonadota</taxon>
        <taxon>Gammaproteobacteria</taxon>
        <taxon>Lysobacterales</taxon>
        <taxon>Rhodanobacteraceae</taxon>
        <taxon>Rhodanobacter</taxon>
    </lineage>
</organism>
<protein>
    <submittedName>
        <fullName evidence="4">EF-hand domain-containing protein</fullName>
    </submittedName>
</protein>
<evidence type="ECO:0000259" key="3">
    <source>
        <dbReference type="PROSITE" id="PS50222"/>
    </source>
</evidence>
<dbReference type="InterPro" id="IPR011992">
    <property type="entry name" value="EF-hand-dom_pair"/>
</dbReference>
<gene>
    <name evidence="4" type="ORF">ACFPME_06740</name>
</gene>
<keyword evidence="2" id="KW-0732">Signal</keyword>
<evidence type="ECO:0000256" key="2">
    <source>
        <dbReference type="SAM" id="SignalP"/>
    </source>
</evidence>
<feature type="chain" id="PRO_5046360236" evidence="2">
    <location>
        <begin position="26"/>
        <end position="136"/>
    </location>
</feature>
<keyword evidence="5" id="KW-1185">Reference proteome</keyword>
<dbReference type="SUPFAM" id="SSF47473">
    <property type="entry name" value="EF-hand"/>
    <property type="match status" value="1"/>
</dbReference>
<comment type="caution">
    <text evidence="4">The sequence shown here is derived from an EMBL/GenBank/DDBJ whole genome shotgun (WGS) entry which is preliminary data.</text>
</comment>
<evidence type="ECO:0000256" key="1">
    <source>
        <dbReference type="SAM" id="MobiDB-lite"/>
    </source>
</evidence>
<dbReference type="PROSITE" id="PS00018">
    <property type="entry name" value="EF_HAND_1"/>
    <property type="match status" value="1"/>
</dbReference>
<sequence length="136" mass="15342">MKRHWSVILCGSLAICLSSAGGAAAQEQPQKGQSAGRLEMSQQIRAASGDSFEEKQAESLRHSRKKPLMTPLQSTDAFLELDRNHDMRLTRSELPERMSILRMQFDKYDLDHDHRLSYSEFANYTDVASGELVDSP</sequence>
<name>A0ABW0JKA2_9GAMM</name>
<feature type="region of interest" description="Disordered" evidence="1">
    <location>
        <begin position="45"/>
        <end position="73"/>
    </location>
</feature>
<dbReference type="Proteomes" id="UP001596013">
    <property type="component" value="Unassembled WGS sequence"/>
</dbReference>
<dbReference type="PROSITE" id="PS50222">
    <property type="entry name" value="EF_HAND_2"/>
    <property type="match status" value="1"/>
</dbReference>
<evidence type="ECO:0000313" key="4">
    <source>
        <dbReference type="EMBL" id="MFC5436246.1"/>
    </source>
</evidence>
<reference evidence="5" key="1">
    <citation type="journal article" date="2019" name="Int. J. Syst. Evol. Microbiol.">
        <title>The Global Catalogue of Microorganisms (GCM) 10K type strain sequencing project: providing services to taxonomists for standard genome sequencing and annotation.</title>
        <authorList>
            <consortium name="The Broad Institute Genomics Platform"/>
            <consortium name="The Broad Institute Genome Sequencing Center for Infectious Disease"/>
            <person name="Wu L."/>
            <person name="Ma J."/>
        </authorList>
    </citation>
    <scope>NUCLEOTIDE SEQUENCE [LARGE SCALE GENOMIC DNA]</scope>
    <source>
        <strain evidence="5">JCM 17130</strain>
    </source>
</reference>
<accession>A0ABW0JKA2</accession>
<feature type="compositionally biased region" description="Basic and acidic residues" evidence="1">
    <location>
        <begin position="52"/>
        <end position="61"/>
    </location>
</feature>
<feature type="signal peptide" evidence="2">
    <location>
        <begin position="1"/>
        <end position="25"/>
    </location>
</feature>
<dbReference type="Gene3D" id="1.10.238.10">
    <property type="entry name" value="EF-hand"/>
    <property type="match status" value="1"/>
</dbReference>
<dbReference type="EMBL" id="JBHSMK010000003">
    <property type="protein sequence ID" value="MFC5436246.1"/>
    <property type="molecule type" value="Genomic_DNA"/>
</dbReference>
<dbReference type="InterPro" id="IPR018247">
    <property type="entry name" value="EF_Hand_1_Ca_BS"/>
</dbReference>
<evidence type="ECO:0000313" key="5">
    <source>
        <dbReference type="Proteomes" id="UP001596013"/>
    </source>
</evidence>
<dbReference type="InterPro" id="IPR002048">
    <property type="entry name" value="EF_hand_dom"/>
</dbReference>
<proteinExistence type="predicted"/>
<feature type="domain" description="EF-hand" evidence="3">
    <location>
        <begin position="96"/>
        <end position="131"/>
    </location>
</feature>
<dbReference type="RefSeq" id="WP_377303398.1">
    <property type="nucleotide sequence ID" value="NZ_JBHSMK010000003.1"/>
</dbReference>